<dbReference type="AlphaFoldDB" id="A0A565BJ05"/>
<dbReference type="Proteomes" id="UP000489600">
    <property type="component" value="Unassembled WGS sequence"/>
</dbReference>
<dbReference type="OrthoDB" id="1114078at2759"/>
<feature type="region of interest" description="Disordered" evidence="1">
    <location>
        <begin position="1"/>
        <end position="39"/>
    </location>
</feature>
<accession>A0A565BJ05</accession>
<dbReference type="EMBL" id="CABITT030000004">
    <property type="protein sequence ID" value="VVB01571.1"/>
    <property type="molecule type" value="Genomic_DNA"/>
</dbReference>
<name>A0A565BJ05_9BRAS</name>
<evidence type="ECO:0000313" key="3">
    <source>
        <dbReference type="Proteomes" id="UP000489600"/>
    </source>
</evidence>
<comment type="caution">
    <text evidence="2">The sequence shown here is derived from an EMBL/GenBank/DDBJ whole genome shotgun (WGS) entry which is preliminary data.</text>
</comment>
<gene>
    <name evidence="2" type="ORF">ANE_LOCUS12015</name>
</gene>
<feature type="compositionally biased region" description="Polar residues" evidence="1">
    <location>
        <begin position="113"/>
        <end position="124"/>
    </location>
</feature>
<evidence type="ECO:0000313" key="2">
    <source>
        <dbReference type="EMBL" id="VVB01571.1"/>
    </source>
</evidence>
<evidence type="ECO:0000256" key="1">
    <source>
        <dbReference type="SAM" id="MobiDB-lite"/>
    </source>
</evidence>
<protein>
    <submittedName>
        <fullName evidence="2">Uncharacterized protein</fullName>
    </submittedName>
</protein>
<feature type="compositionally biased region" description="Low complexity" evidence="1">
    <location>
        <begin position="30"/>
        <end position="39"/>
    </location>
</feature>
<sequence length="133" mass="15417">MAEWREHARLTAHPAEALSKQKKNKELEGPKLPCSSLSSPKSLRHLRHQFHVPDDVEMIVPSPTDRANRPPKGYFTLYESVFHECFLWFPIPRRDLTRSSELQPRPGSDKYPRNSSPGWNTNSRCGMRSRSLH</sequence>
<reference evidence="2" key="1">
    <citation type="submission" date="2019-07" db="EMBL/GenBank/DDBJ databases">
        <authorList>
            <person name="Dittberner H."/>
        </authorList>
    </citation>
    <scope>NUCLEOTIDE SEQUENCE [LARGE SCALE GENOMIC DNA]</scope>
</reference>
<feature type="region of interest" description="Disordered" evidence="1">
    <location>
        <begin position="98"/>
        <end position="133"/>
    </location>
</feature>
<keyword evidence="3" id="KW-1185">Reference proteome</keyword>
<organism evidence="2 3">
    <name type="scientific">Arabis nemorensis</name>
    <dbReference type="NCBI Taxonomy" id="586526"/>
    <lineage>
        <taxon>Eukaryota</taxon>
        <taxon>Viridiplantae</taxon>
        <taxon>Streptophyta</taxon>
        <taxon>Embryophyta</taxon>
        <taxon>Tracheophyta</taxon>
        <taxon>Spermatophyta</taxon>
        <taxon>Magnoliopsida</taxon>
        <taxon>eudicotyledons</taxon>
        <taxon>Gunneridae</taxon>
        <taxon>Pentapetalae</taxon>
        <taxon>rosids</taxon>
        <taxon>malvids</taxon>
        <taxon>Brassicales</taxon>
        <taxon>Brassicaceae</taxon>
        <taxon>Arabideae</taxon>
        <taxon>Arabis</taxon>
    </lineage>
</organism>
<proteinExistence type="predicted"/>